<name>A0A3B7MPN0_9BACT</name>
<dbReference type="EMBL" id="CP032157">
    <property type="protein sequence ID" value="AXY75757.1"/>
    <property type="molecule type" value="Genomic_DNA"/>
</dbReference>
<evidence type="ECO:0000313" key="1">
    <source>
        <dbReference type="EMBL" id="AXY75757.1"/>
    </source>
</evidence>
<organism evidence="1 2">
    <name type="scientific">Paraflavitalea soli</name>
    <dbReference type="NCBI Taxonomy" id="2315862"/>
    <lineage>
        <taxon>Bacteria</taxon>
        <taxon>Pseudomonadati</taxon>
        <taxon>Bacteroidota</taxon>
        <taxon>Chitinophagia</taxon>
        <taxon>Chitinophagales</taxon>
        <taxon>Chitinophagaceae</taxon>
        <taxon>Paraflavitalea</taxon>
    </lineage>
</organism>
<sequence length="86" mass="9803">MGNRYQVPICSARKQHTGLFIIGKQLRIQEREADENTSLAGGINIKLVNACHKYHRSLFSGIYTRRYSAEKDLIGVLEKRLVQGWG</sequence>
<dbReference type="KEGG" id="pseg:D3H65_17990"/>
<evidence type="ECO:0000313" key="2">
    <source>
        <dbReference type="Proteomes" id="UP000263900"/>
    </source>
</evidence>
<dbReference type="Proteomes" id="UP000263900">
    <property type="component" value="Chromosome"/>
</dbReference>
<protein>
    <submittedName>
        <fullName evidence="1">Uncharacterized protein</fullName>
    </submittedName>
</protein>
<accession>A0A3B7MPN0</accession>
<reference evidence="1 2" key="1">
    <citation type="submission" date="2018-09" db="EMBL/GenBank/DDBJ databases">
        <title>Genome sequencing of strain 6GH32-13.</title>
        <authorList>
            <person name="Weon H.-Y."/>
            <person name="Heo J."/>
            <person name="Kwon S.-W."/>
        </authorList>
    </citation>
    <scope>NUCLEOTIDE SEQUENCE [LARGE SCALE GENOMIC DNA]</scope>
    <source>
        <strain evidence="1 2">5GH32-13</strain>
    </source>
</reference>
<dbReference type="AlphaFoldDB" id="A0A3B7MPN0"/>
<gene>
    <name evidence="1" type="ORF">D3H65_17990</name>
</gene>
<proteinExistence type="predicted"/>
<keyword evidence="2" id="KW-1185">Reference proteome</keyword>